<accession>A0A4Y2Q097</accession>
<feature type="transmembrane region" description="Helical" evidence="1">
    <location>
        <begin position="126"/>
        <end position="144"/>
    </location>
</feature>
<feature type="transmembrane region" description="Helical" evidence="1">
    <location>
        <begin position="51"/>
        <end position="76"/>
    </location>
</feature>
<dbReference type="EMBL" id="BGPR01012770">
    <property type="protein sequence ID" value="GBN57585.1"/>
    <property type="molecule type" value="Genomic_DNA"/>
</dbReference>
<comment type="caution">
    <text evidence="2">The sequence shown here is derived from an EMBL/GenBank/DDBJ whole genome shotgun (WGS) entry which is preliminary data.</text>
</comment>
<dbReference type="Proteomes" id="UP000499080">
    <property type="component" value="Unassembled WGS sequence"/>
</dbReference>
<keyword evidence="1" id="KW-0472">Membrane</keyword>
<evidence type="ECO:0000256" key="1">
    <source>
        <dbReference type="SAM" id="Phobius"/>
    </source>
</evidence>
<organism evidence="2 3">
    <name type="scientific">Araneus ventricosus</name>
    <name type="common">Orbweaver spider</name>
    <name type="synonym">Epeira ventricosa</name>
    <dbReference type="NCBI Taxonomy" id="182803"/>
    <lineage>
        <taxon>Eukaryota</taxon>
        <taxon>Metazoa</taxon>
        <taxon>Ecdysozoa</taxon>
        <taxon>Arthropoda</taxon>
        <taxon>Chelicerata</taxon>
        <taxon>Arachnida</taxon>
        <taxon>Araneae</taxon>
        <taxon>Araneomorphae</taxon>
        <taxon>Entelegynae</taxon>
        <taxon>Araneoidea</taxon>
        <taxon>Araneidae</taxon>
        <taxon>Araneus</taxon>
    </lineage>
</organism>
<dbReference type="AlphaFoldDB" id="A0A4Y2Q097"/>
<evidence type="ECO:0000313" key="2">
    <source>
        <dbReference type="EMBL" id="GBN57585.1"/>
    </source>
</evidence>
<reference evidence="2 3" key="1">
    <citation type="journal article" date="2019" name="Sci. Rep.">
        <title>Orb-weaving spider Araneus ventricosus genome elucidates the spidroin gene catalogue.</title>
        <authorList>
            <person name="Kono N."/>
            <person name="Nakamura H."/>
            <person name="Ohtoshi R."/>
            <person name="Moran D.A.P."/>
            <person name="Shinohara A."/>
            <person name="Yoshida Y."/>
            <person name="Fujiwara M."/>
            <person name="Mori M."/>
            <person name="Tomita M."/>
            <person name="Arakawa K."/>
        </authorList>
    </citation>
    <scope>NUCLEOTIDE SEQUENCE [LARGE SCALE GENOMIC DNA]</scope>
</reference>
<proteinExistence type="predicted"/>
<keyword evidence="3" id="KW-1185">Reference proteome</keyword>
<dbReference type="OrthoDB" id="6430535at2759"/>
<feature type="transmembrane region" description="Helical" evidence="1">
    <location>
        <begin position="20"/>
        <end position="39"/>
    </location>
</feature>
<gene>
    <name evidence="2" type="ORF">AVEN_157579_1</name>
</gene>
<keyword evidence="1" id="KW-1133">Transmembrane helix</keyword>
<sequence length="146" mass="16753">MLLIYGDVMKIMIAMDEHFSFPALVTVLMTMNGLFRVGYKMAFHFTMFKKYLLLMMLYAVIYLLLQLQLMISAVIINESAGKLKTSVRSLPTEFSKKHLERLDLRKYLMQDNRLTLWSIYPLNRSLIIANLGGLLTLGILLGSLGQ</sequence>
<evidence type="ECO:0000313" key="3">
    <source>
        <dbReference type="Proteomes" id="UP000499080"/>
    </source>
</evidence>
<name>A0A4Y2Q097_ARAVE</name>
<evidence type="ECO:0008006" key="4">
    <source>
        <dbReference type="Google" id="ProtNLM"/>
    </source>
</evidence>
<keyword evidence="1" id="KW-0812">Transmembrane</keyword>
<protein>
    <recommendedName>
        <fullName evidence="4">Gustatory receptor</fullName>
    </recommendedName>
</protein>